<gene>
    <name evidence="5" type="ORF">CSSPTR1EN2_LOCUS23646</name>
</gene>
<feature type="domain" description="SCP" evidence="4">
    <location>
        <begin position="35"/>
        <end position="169"/>
    </location>
</feature>
<keyword evidence="6" id="KW-1185">Reference proteome</keyword>
<evidence type="ECO:0000256" key="1">
    <source>
        <dbReference type="ARBA" id="ARBA00003143"/>
    </source>
</evidence>
<dbReference type="SUPFAM" id="SSF55797">
    <property type="entry name" value="PR-1-like"/>
    <property type="match status" value="1"/>
</dbReference>
<dbReference type="InterPro" id="IPR014044">
    <property type="entry name" value="CAP_dom"/>
</dbReference>
<dbReference type="InterPro" id="IPR001283">
    <property type="entry name" value="CRISP-related"/>
</dbReference>
<dbReference type="CDD" id="cd05381">
    <property type="entry name" value="CAP_PR-1"/>
    <property type="match status" value="1"/>
</dbReference>
<evidence type="ECO:0000313" key="5">
    <source>
        <dbReference type="EMBL" id="CAK9237324.1"/>
    </source>
</evidence>
<proteinExistence type="predicted"/>
<reference evidence="5" key="1">
    <citation type="submission" date="2024-02" db="EMBL/GenBank/DDBJ databases">
        <authorList>
            <consortium name="ELIXIR-Norway"/>
            <consortium name="Elixir Norway"/>
        </authorList>
    </citation>
    <scope>NUCLEOTIDE SEQUENCE</scope>
</reference>
<dbReference type="Gene3D" id="3.40.33.10">
    <property type="entry name" value="CAP"/>
    <property type="match status" value="1"/>
</dbReference>
<evidence type="ECO:0000259" key="4">
    <source>
        <dbReference type="SMART" id="SM00198"/>
    </source>
</evidence>
<protein>
    <recommendedName>
        <fullName evidence="4">SCP domain-containing protein</fullName>
    </recommendedName>
</protein>
<dbReference type="PROSITE" id="PS01010">
    <property type="entry name" value="CRISP_2"/>
    <property type="match status" value="1"/>
</dbReference>
<keyword evidence="3" id="KW-0732">Signal</keyword>
<organism evidence="5 6">
    <name type="scientific">Sphagnum troendelagicum</name>
    <dbReference type="NCBI Taxonomy" id="128251"/>
    <lineage>
        <taxon>Eukaryota</taxon>
        <taxon>Viridiplantae</taxon>
        <taxon>Streptophyta</taxon>
        <taxon>Embryophyta</taxon>
        <taxon>Bryophyta</taxon>
        <taxon>Sphagnophytina</taxon>
        <taxon>Sphagnopsida</taxon>
        <taxon>Sphagnales</taxon>
        <taxon>Sphagnaceae</taxon>
        <taxon>Sphagnum</taxon>
    </lineage>
</organism>
<evidence type="ECO:0000256" key="3">
    <source>
        <dbReference type="SAM" id="SignalP"/>
    </source>
</evidence>
<feature type="chain" id="PRO_5045155706" description="SCP domain-containing protein" evidence="3">
    <location>
        <begin position="31"/>
        <end position="173"/>
    </location>
</feature>
<dbReference type="EMBL" id="OZ019901">
    <property type="protein sequence ID" value="CAK9237324.1"/>
    <property type="molecule type" value="Genomic_DNA"/>
</dbReference>
<dbReference type="Pfam" id="PF00188">
    <property type="entry name" value="CAP"/>
    <property type="match status" value="1"/>
</dbReference>
<sequence length="173" mass="20090">MERAQQQGAVVFILVTLMLGILHTAVSVEAQYSNYEIQSFLGPQNEARAQVGLPPLVWNNNLAAFAHNWAMERLQYGDCRLEHSGGPYGENIFWGVGKDWQPWEAVQEWVHERNWYDYYTNTCLYSDACGHYTQIVWRQTTQVGCSRQECPDGNIFMTCNYYPRGNWIGHRPY</sequence>
<evidence type="ECO:0000313" key="6">
    <source>
        <dbReference type="Proteomes" id="UP001497512"/>
    </source>
</evidence>
<keyword evidence="2" id="KW-0611">Plant defense</keyword>
<dbReference type="PRINTS" id="PR00837">
    <property type="entry name" value="V5TPXLIKE"/>
</dbReference>
<dbReference type="PRINTS" id="PR00838">
    <property type="entry name" value="V5ALLERGEN"/>
</dbReference>
<dbReference type="SMART" id="SM00198">
    <property type="entry name" value="SCP"/>
    <property type="match status" value="1"/>
</dbReference>
<name>A0ABP0V463_9BRYO</name>
<dbReference type="InterPro" id="IPR035940">
    <property type="entry name" value="CAP_sf"/>
</dbReference>
<accession>A0ABP0V463</accession>
<dbReference type="PANTHER" id="PTHR10334">
    <property type="entry name" value="CYSTEINE-RICH SECRETORY PROTEIN-RELATED"/>
    <property type="match status" value="1"/>
</dbReference>
<feature type="signal peptide" evidence="3">
    <location>
        <begin position="1"/>
        <end position="30"/>
    </location>
</feature>
<dbReference type="InterPro" id="IPR002413">
    <property type="entry name" value="V5_allergen-like"/>
</dbReference>
<dbReference type="PROSITE" id="PS01009">
    <property type="entry name" value="CRISP_1"/>
    <property type="match status" value="1"/>
</dbReference>
<dbReference type="InterPro" id="IPR018244">
    <property type="entry name" value="Allrgn_V5/Tpx1_CS"/>
</dbReference>
<evidence type="ECO:0000256" key="2">
    <source>
        <dbReference type="ARBA" id="ARBA00023265"/>
    </source>
</evidence>
<comment type="function">
    <text evidence="1">Probably involved in the defense reaction of plants against pathogens.</text>
</comment>
<dbReference type="Proteomes" id="UP001497512">
    <property type="component" value="Chromosome 9"/>
</dbReference>
<keyword evidence="2" id="KW-0568">Pathogenesis-related protein</keyword>